<sequence length="301" mass="35235">MAWFEKLQKRVMESVDSDEDLKQAFQKYFDDARVDSQDMKLDVSDIEDVPEVFHLRPDPHSDEWWELSEEERNKAVPEYLEQVWLDYSFCEATSPSMELTSPYITTMLVGMLVAMHREARYKIRLELRTRTPLTLTNWTYEHRNAKISGRIDWTVCYRPPEIVHKRFCDYESGKEEEDNTETKLVVGRGEYFFSAKTSKTLAYMGMIHQARKRASHPDCSVYGIASSGSTWSFLRIDHDSAYSHKRYTANLTFDRDIFRMIDRFLVEIASTKSAGLKKGILDEDGERVEVPIDEAGGLYWR</sequence>
<reference evidence="1 2" key="1">
    <citation type="submission" date="2018-02" db="EMBL/GenBank/DDBJ databases">
        <title>The genomes of Aspergillus section Nigri reveals drivers in fungal speciation.</title>
        <authorList>
            <consortium name="DOE Joint Genome Institute"/>
            <person name="Vesth T.C."/>
            <person name="Nybo J."/>
            <person name="Theobald S."/>
            <person name="Brandl J."/>
            <person name="Frisvad J.C."/>
            <person name="Nielsen K.F."/>
            <person name="Lyhne E.K."/>
            <person name="Kogle M.E."/>
            <person name="Kuo A."/>
            <person name="Riley R."/>
            <person name="Clum A."/>
            <person name="Nolan M."/>
            <person name="Lipzen A."/>
            <person name="Salamov A."/>
            <person name="Henrissat B."/>
            <person name="Wiebenga A."/>
            <person name="De vries R.P."/>
            <person name="Grigoriev I.V."/>
            <person name="Mortensen U.H."/>
            <person name="Andersen M.R."/>
            <person name="Baker S.E."/>
        </authorList>
    </citation>
    <scope>NUCLEOTIDE SEQUENCE [LARGE SCALE GENOMIC DNA]</scope>
    <source>
        <strain evidence="1 2">CBS 121057</strain>
    </source>
</reference>
<keyword evidence="2" id="KW-1185">Reference proteome</keyword>
<organism evidence="1 2">
    <name type="scientific">Aspergillus sclerotiicarbonarius (strain CBS 121057 / IBT 28362)</name>
    <dbReference type="NCBI Taxonomy" id="1448318"/>
    <lineage>
        <taxon>Eukaryota</taxon>
        <taxon>Fungi</taxon>
        <taxon>Dikarya</taxon>
        <taxon>Ascomycota</taxon>
        <taxon>Pezizomycotina</taxon>
        <taxon>Eurotiomycetes</taxon>
        <taxon>Eurotiomycetidae</taxon>
        <taxon>Eurotiales</taxon>
        <taxon>Aspergillaceae</taxon>
        <taxon>Aspergillus</taxon>
        <taxon>Aspergillus subgen. Circumdati</taxon>
    </lineage>
</organism>
<gene>
    <name evidence="1" type="ORF">BO78DRAFT_384247</name>
</gene>
<proteinExistence type="predicted"/>
<protein>
    <submittedName>
        <fullName evidence="1">Uncharacterized protein</fullName>
    </submittedName>
</protein>
<dbReference type="VEuPathDB" id="FungiDB:BO78DRAFT_384247"/>
<dbReference type="AlphaFoldDB" id="A0A319ER30"/>
<dbReference type="Proteomes" id="UP000248423">
    <property type="component" value="Unassembled WGS sequence"/>
</dbReference>
<evidence type="ECO:0000313" key="1">
    <source>
        <dbReference type="EMBL" id="PYI09368.1"/>
    </source>
</evidence>
<dbReference type="EMBL" id="KZ826327">
    <property type="protein sequence ID" value="PYI09368.1"/>
    <property type="molecule type" value="Genomic_DNA"/>
</dbReference>
<dbReference type="OrthoDB" id="2103397at2759"/>
<accession>A0A319ER30</accession>
<name>A0A319ER30_ASPSB</name>
<evidence type="ECO:0000313" key="2">
    <source>
        <dbReference type="Proteomes" id="UP000248423"/>
    </source>
</evidence>
<dbReference type="STRING" id="1448318.A0A319ER30"/>